<accession>A0A1U7P2Z8</accession>
<evidence type="ECO:0000313" key="3">
    <source>
        <dbReference type="Proteomes" id="UP000186607"/>
    </source>
</evidence>
<proteinExistence type="predicted"/>
<feature type="region of interest" description="Disordered" evidence="1">
    <location>
        <begin position="1"/>
        <end position="23"/>
    </location>
</feature>
<comment type="caution">
    <text evidence="2">The sequence shown here is derived from an EMBL/GenBank/DDBJ whole genome shotgun (WGS) entry which is preliminary data.</text>
</comment>
<dbReference type="Gene3D" id="3.40.50.300">
    <property type="entry name" value="P-loop containing nucleotide triphosphate hydrolases"/>
    <property type="match status" value="1"/>
</dbReference>
<dbReference type="AlphaFoldDB" id="A0A1U7P2Z8"/>
<dbReference type="Proteomes" id="UP000186607">
    <property type="component" value="Unassembled WGS sequence"/>
</dbReference>
<organism evidence="2 3">
    <name type="scientific">Deinococcus marmoris</name>
    <dbReference type="NCBI Taxonomy" id="249408"/>
    <lineage>
        <taxon>Bacteria</taxon>
        <taxon>Thermotogati</taxon>
        <taxon>Deinococcota</taxon>
        <taxon>Deinococci</taxon>
        <taxon>Deinococcales</taxon>
        <taxon>Deinococcaceae</taxon>
        <taxon>Deinococcus</taxon>
    </lineage>
</organism>
<dbReference type="InterPro" id="IPR027417">
    <property type="entry name" value="P-loop_NTPase"/>
</dbReference>
<dbReference type="Gene3D" id="3.30.420.240">
    <property type="match status" value="1"/>
</dbReference>
<protein>
    <submittedName>
        <fullName evidence="2">Terminase B protein</fullName>
    </submittedName>
</protein>
<sequence>MSIQQQIDRILGRGGPEHSGTINPSELLKAARSNDLNRYQRDLLGYAASECGFVPWESPGDHDSQAGLYRAIQQSVNAQLDGEPATYEFSIKSGHGLGKTISAAVLVNWFFDAFPDSIILTSAPTAKQVKLLLWKDIRRTRPAAGQHHLQPVESSMSKSATHWALGSATSNAGGQGSARMQGQHAPFMLFIFDEADGVDKYLYEAVSGMMTSIAPGNVAIFLRIGNPQSRSSEFHRRHDAPGVMSLNFDVLDYPNVLSGDEIIPGGTGRTWVNLRIGMDCTATPVHDENQFTFSVDWPTVDKNGTQVPAGHPLLPNSEFLWRARGITPPNAMSDTVIGEGRYLGALHREVEPTVDDVRKIYIGADMARFGTDVGTIYMRQSLRIRKIASIHQQDGHAYLAEVAKAMEAGIAEAGCYDLEGLPVEVSIRVDGSGGYGTTLIDLLKLVEMPPGVTMTIHEVSFGASASDPTAYYDIATEMYASTDDVLAYHRVEADDPQLKIELTDRKISFRPGRDKRVVRKLEKKDDFKKRHKRSPDDGDGFVLCAAEEQLFLKKKKKFFFGTVR</sequence>
<name>A0A1U7P2Z8_9DEIO</name>
<keyword evidence="3" id="KW-1185">Reference proteome</keyword>
<dbReference type="RefSeq" id="WP_075830688.1">
    <property type="nucleotide sequence ID" value="NZ_MSTI01000028.1"/>
</dbReference>
<evidence type="ECO:0000313" key="2">
    <source>
        <dbReference type="EMBL" id="OLV19542.1"/>
    </source>
</evidence>
<gene>
    <name evidence="2" type="ORF">BOO71_0002365</name>
</gene>
<reference evidence="2 3" key="1">
    <citation type="submission" date="2017-01" db="EMBL/GenBank/DDBJ databases">
        <title>Genome Analysis of Deinococcus marmoris KOPRI26562.</title>
        <authorList>
            <person name="Kim J.H."/>
            <person name="Oh H.-M."/>
        </authorList>
    </citation>
    <scope>NUCLEOTIDE SEQUENCE [LARGE SCALE GENOMIC DNA]</scope>
    <source>
        <strain evidence="2 3">KOPRI26562</strain>
    </source>
</reference>
<dbReference type="EMBL" id="MSTI01000028">
    <property type="protein sequence ID" value="OLV19542.1"/>
    <property type="molecule type" value="Genomic_DNA"/>
</dbReference>
<evidence type="ECO:0000256" key="1">
    <source>
        <dbReference type="SAM" id="MobiDB-lite"/>
    </source>
</evidence>
<dbReference type="OrthoDB" id="9775154at2"/>
<dbReference type="STRING" id="249408.BOO71_0002365"/>